<keyword evidence="3" id="KW-0175">Coiled coil</keyword>
<dbReference type="PaxDb" id="55529-EKX35704"/>
<dbReference type="InterPro" id="IPR044607">
    <property type="entry name" value="RKD-like"/>
</dbReference>
<dbReference type="PROSITE" id="PS51519">
    <property type="entry name" value="RWP_RK"/>
    <property type="match status" value="1"/>
</dbReference>
<evidence type="ECO:0000313" key="10">
    <source>
        <dbReference type="EnsemblProtists" id="EKX35704"/>
    </source>
</evidence>
<dbReference type="KEGG" id="gtt:GUITHDRAFT_118089"/>
<proteinExistence type="predicted"/>
<dbReference type="RefSeq" id="XP_005822684.1">
    <property type="nucleotide sequence ID" value="XM_005822627.1"/>
</dbReference>
<reference evidence="9 11" key="1">
    <citation type="journal article" date="2012" name="Nature">
        <title>Algal genomes reveal evolutionary mosaicism and the fate of nucleomorphs.</title>
        <authorList>
            <consortium name="DOE Joint Genome Institute"/>
            <person name="Curtis B.A."/>
            <person name="Tanifuji G."/>
            <person name="Burki F."/>
            <person name="Gruber A."/>
            <person name="Irimia M."/>
            <person name="Maruyama S."/>
            <person name="Arias M.C."/>
            <person name="Ball S.G."/>
            <person name="Gile G.H."/>
            <person name="Hirakawa Y."/>
            <person name="Hopkins J.F."/>
            <person name="Kuo A."/>
            <person name="Rensing S.A."/>
            <person name="Schmutz J."/>
            <person name="Symeonidi A."/>
            <person name="Elias M."/>
            <person name="Eveleigh R.J."/>
            <person name="Herman E.K."/>
            <person name="Klute M.J."/>
            <person name="Nakayama T."/>
            <person name="Obornik M."/>
            <person name="Reyes-Prieto A."/>
            <person name="Armbrust E.V."/>
            <person name="Aves S.J."/>
            <person name="Beiko R.G."/>
            <person name="Coutinho P."/>
            <person name="Dacks J.B."/>
            <person name="Durnford D.G."/>
            <person name="Fast N.M."/>
            <person name="Green B.R."/>
            <person name="Grisdale C.J."/>
            <person name="Hempel F."/>
            <person name="Henrissat B."/>
            <person name="Hoppner M.P."/>
            <person name="Ishida K."/>
            <person name="Kim E."/>
            <person name="Koreny L."/>
            <person name="Kroth P.G."/>
            <person name="Liu Y."/>
            <person name="Malik S.B."/>
            <person name="Maier U.G."/>
            <person name="McRose D."/>
            <person name="Mock T."/>
            <person name="Neilson J.A."/>
            <person name="Onodera N.T."/>
            <person name="Poole A.M."/>
            <person name="Pritham E.J."/>
            <person name="Richards T.A."/>
            <person name="Rocap G."/>
            <person name="Roy S.W."/>
            <person name="Sarai C."/>
            <person name="Schaack S."/>
            <person name="Shirato S."/>
            <person name="Slamovits C.H."/>
            <person name="Spencer D.F."/>
            <person name="Suzuki S."/>
            <person name="Worden A.Z."/>
            <person name="Zauner S."/>
            <person name="Barry K."/>
            <person name="Bell C."/>
            <person name="Bharti A.K."/>
            <person name="Crow J.A."/>
            <person name="Grimwood J."/>
            <person name="Kramer R."/>
            <person name="Lindquist E."/>
            <person name="Lucas S."/>
            <person name="Salamov A."/>
            <person name="McFadden G.I."/>
            <person name="Lane C.E."/>
            <person name="Keeling P.J."/>
            <person name="Gray M.W."/>
            <person name="Grigoriev I.V."/>
            <person name="Archibald J.M."/>
        </authorList>
    </citation>
    <scope>NUCLEOTIDE SEQUENCE</scope>
    <source>
        <strain evidence="9 11">CCMP2712</strain>
    </source>
</reference>
<evidence type="ECO:0000256" key="3">
    <source>
        <dbReference type="ARBA" id="ARBA00023054"/>
    </source>
</evidence>
<name>L1IIE3_GUITC</name>
<evidence type="ECO:0000256" key="1">
    <source>
        <dbReference type="ARBA" id="ARBA00004049"/>
    </source>
</evidence>
<keyword evidence="11" id="KW-1185">Reference proteome</keyword>
<protein>
    <recommendedName>
        <fullName evidence="8">RWP-RK domain-containing protein</fullName>
    </recommendedName>
</protein>
<dbReference type="GO" id="GO:0003677">
    <property type="term" value="F:DNA binding"/>
    <property type="evidence" value="ECO:0007669"/>
    <property type="project" value="UniProtKB-KW"/>
</dbReference>
<evidence type="ECO:0000256" key="4">
    <source>
        <dbReference type="ARBA" id="ARBA00023125"/>
    </source>
</evidence>
<sequence>MQVAQMAMSIPITSFSSFFDNDSSAWSSSDSDSETSQHTAQVLPRKRFLKDSKERVGGAVVLSPASLSKLFHMRQLDAAKHLGISLTSLKSACRRIGLDRWPYERTYERMSERGCRKGSRKGRKESARESGKELEETRGGYGEAYSLFDEALEHVEGVSRKKNTYLNYADVLNSSLQ</sequence>
<feature type="compositionally biased region" description="Basic and acidic residues" evidence="7">
    <location>
        <begin position="124"/>
        <end position="137"/>
    </location>
</feature>
<evidence type="ECO:0000313" key="11">
    <source>
        <dbReference type="Proteomes" id="UP000011087"/>
    </source>
</evidence>
<dbReference type="Pfam" id="PF02042">
    <property type="entry name" value="RWP-RK"/>
    <property type="match status" value="1"/>
</dbReference>
<evidence type="ECO:0000259" key="8">
    <source>
        <dbReference type="PROSITE" id="PS51519"/>
    </source>
</evidence>
<dbReference type="HOGENOM" id="CLU_092984_4_1_1"/>
<feature type="domain" description="RWP-RK" evidence="8">
    <location>
        <begin position="44"/>
        <end position="130"/>
    </location>
</feature>
<feature type="region of interest" description="Disordered" evidence="7">
    <location>
        <begin position="26"/>
        <end position="46"/>
    </location>
</feature>
<keyword evidence="6" id="KW-0539">Nucleus</keyword>
<dbReference type="InterPro" id="IPR003035">
    <property type="entry name" value="RWP-RK_dom"/>
</dbReference>
<dbReference type="PANTHER" id="PTHR46373">
    <property type="entry name" value="PROTEIN RKD4"/>
    <property type="match status" value="1"/>
</dbReference>
<evidence type="ECO:0000256" key="6">
    <source>
        <dbReference type="ARBA" id="ARBA00023242"/>
    </source>
</evidence>
<keyword evidence="2" id="KW-0805">Transcription regulation</keyword>
<dbReference type="Proteomes" id="UP000011087">
    <property type="component" value="Unassembled WGS sequence"/>
</dbReference>
<keyword evidence="5" id="KW-0804">Transcription</keyword>
<evidence type="ECO:0000256" key="7">
    <source>
        <dbReference type="SAM" id="MobiDB-lite"/>
    </source>
</evidence>
<dbReference type="PANTHER" id="PTHR46373:SF2">
    <property type="entry name" value="RWP-RK DOMAIN-CONTAINING PROTEIN"/>
    <property type="match status" value="1"/>
</dbReference>
<dbReference type="EnsemblProtists" id="EKX35704">
    <property type="protein sequence ID" value="EKX35704"/>
    <property type="gene ID" value="GUITHDRAFT_118089"/>
</dbReference>
<evidence type="ECO:0000313" key="9">
    <source>
        <dbReference type="EMBL" id="EKX35704.1"/>
    </source>
</evidence>
<feature type="region of interest" description="Disordered" evidence="7">
    <location>
        <begin position="112"/>
        <end position="137"/>
    </location>
</feature>
<dbReference type="AlphaFoldDB" id="L1IIE3"/>
<accession>L1IIE3</accession>
<evidence type="ECO:0000256" key="2">
    <source>
        <dbReference type="ARBA" id="ARBA00023015"/>
    </source>
</evidence>
<dbReference type="GO" id="GO:0003700">
    <property type="term" value="F:DNA-binding transcription factor activity"/>
    <property type="evidence" value="ECO:0007669"/>
    <property type="project" value="InterPro"/>
</dbReference>
<dbReference type="GeneID" id="17292483"/>
<reference evidence="10" key="3">
    <citation type="submission" date="2016-03" db="UniProtKB">
        <authorList>
            <consortium name="EnsemblProtists"/>
        </authorList>
    </citation>
    <scope>IDENTIFICATION</scope>
</reference>
<reference evidence="11" key="2">
    <citation type="submission" date="2012-11" db="EMBL/GenBank/DDBJ databases">
        <authorList>
            <person name="Kuo A."/>
            <person name="Curtis B.A."/>
            <person name="Tanifuji G."/>
            <person name="Burki F."/>
            <person name="Gruber A."/>
            <person name="Irimia M."/>
            <person name="Maruyama S."/>
            <person name="Arias M.C."/>
            <person name="Ball S.G."/>
            <person name="Gile G.H."/>
            <person name="Hirakawa Y."/>
            <person name="Hopkins J.F."/>
            <person name="Rensing S.A."/>
            <person name="Schmutz J."/>
            <person name="Symeonidi A."/>
            <person name="Elias M."/>
            <person name="Eveleigh R.J."/>
            <person name="Herman E.K."/>
            <person name="Klute M.J."/>
            <person name="Nakayama T."/>
            <person name="Obornik M."/>
            <person name="Reyes-Prieto A."/>
            <person name="Armbrust E.V."/>
            <person name="Aves S.J."/>
            <person name="Beiko R.G."/>
            <person name="Coutinho P."/>
            <person name="Dacks J.B."/>
            <person name="Durnford D.G."/>
            <person name="Fast N.M."/>
            <person name="Green B.R."/>
            <person name="Grisdale C."/>
            <person name="Hempe F."/>
            <person name="Henrissat B."/>
            <person name="Hoppner M.P."/>
            <person name="Ishida K.-I."/>
            <person name="Kim E."/>
            <person name="Koreny L."/>
            <person name="Kroth P.G."/>
            <person name="Liu Y."/>
            <person name="Malik S.-B."/>
            <person name="Maier U.G."/>
            <person name="McRose D."/>
            <person name="Mock T."/>
            <person name="Neilson J.A."/>
            <person name="Onodera N.T."/>
            <person name="Poole A.M."/>
            <person name="Pritham E.J."/>
            <person name="Richards T.A."/>
            <person name="Rocap G."/>
            <person name="Roy S.W."/>
            <person name="Sarai C."/>
            <person name="Schaack S."/>
            <person name="Shirato S."/>
            <person name="Slamovits C.H."/>
            <person name="Spencer D.F."/>
            <person name="Suzuki S."/>
            <person name="Worden A.Z."/>
            <person name="Zauner S."/>
            <person name="Barry K."/>
            <person name="Bell C."/>
            <person name="Bharti A.K."/>
            <person name="Crow J.A."/>
            <person name="Grimwood J."/>
            <person name="Kramer R."/>
            <person name="Lindquist E."/>
            <person name="Lucas S."/>
            <person name="Salamov A."/>
            <person name="McFadden G.I."/>
            <person name="Lane C.E."/>
            <person name="Keeling P.J."/>
            <person name="Gray M.W."/>
            <person name="Grigoriev I.V."/>
            <person name="Archibald J.M."/>
        </authorList>
    </citation>
    <scope>NUCLEOTIDE SEQUENCE</scope>
    <source>
        <strain evidence="11">CCMP2712</strain>
    </source>
</reference>
<evidence type="ECO:0000256" key="5">
    <source>
        <dbReference type="ARBA" id="ARBA00023163"/>
    </source>
</evidence>
<comment type="function">
    <text evidence="1">Putative transcription factor.</text>
</comment>
<keyword evidence="4" id="KW-0238">DNA-binding</keyword>
<gene>
    <name evidence="9" type="ORF">GUITHDRAFT_118089</name>
</gene>
<dbReference type="EMBL" id="JH993085">
    <property type="protein sequence ID" value="EKX35704.1"/>
    <property type="molecule type" value="Genomic_DNA"/>
</dbReference>
<organism evidence="9">
    <name type="scientific">Guillardia theta (strain CCMP2712)</name>
    <name type="common">Cryptophyte</name>
    <dbReference type="NCBI Taxonomy" id="905079"/>
    <lineage>
        <taxon>Eukaryota</taxon>
        <taxon>Cryptophyceae</taxon>
        <taxon>Pyrenomonadales</taxon>
        <taxon>Geminigeraceae</taxon>
        <taxon>Guillardia</taxon>
    </lineage>
</organism>